<keyword evidence="5" id="KW-1185">Reference proteome</keyword>
<name>A0A926PZV5_9FLAO</name>
<dbReference type="RefSeq" id="WP_187963523.1">
    <property type="nucleotide sequence ID" value="NZ_JACVDC010000001.1"/>
</dbReference>
<gene>
    <name evidence="4" type="ORF">IBL28_00170</name>
</gene>
<dbReference type="NCBIfam" id="TIGR00654">
    <property type="entry name" value="PhzF_family"/>
    <property type="match status" value="1"/>
</dbReference>
<dbReference type="AlphaFoldDB" id="A0A926PZV5"/>
<evidence type="ECO:0000256" key="1">
    <source>
        <dbReference type="ARBA" id="ARBA00008270"/>
    </source>
</evidence>
<organism evidence="4 5">
    <name type="scientific">Sinomicrobium weinanense</name>
    <dbReference type="NCBI Taxonomy" id="2842200"/>
    <lineage>
        <taxon>Bacteria</taxon>
        <taxon>Pseudomonadati</taxon>
        <taxon>Bacteroidota</taxon>
        <taxon>Flavobacteriia</taxon>
        <taxon>Flavobacteriales</taxon>
        <taxon>Flavobacteriaceae</taxon>
        <taxon>Sinomicrobium</taxon>
    </lineage>
</organism>
<evidence type="ECO:0000313" key="4">
    <source>
        <dbReference type="EMBL" id="MBC9794363.1"/>
    </source>
</evidence>
<proteinExistence type="inferred from homology"/>
<dbReference type="Proteomes" id="UP000653730">
    <property type="component" value="Unassembled WGS sequence"/>
</dbReference>
<protein>
    <submittedName>
        <fullName evidence="4">PhzF family phenazine biosynthesis protein</fullName>
    </submittedName>
</protein>
<dbReference type="PANTHER" id="PTHR13774:SF17">
    <property type="entry name" value="PHENAZINE BIOSYNTHESIS-LIKE DOMAIN-CONTAINING PROTEIN"/>
    <property type="match status" value="1"/>
</dbReference>
<dbReference type="PANTHER" id="PTHR13774">
    <property type="entry name" value="PHENAZINE BIOSYNTHESIS PROTEIN"/>
    <property type="match status" value="1"/>
</dbReference>
<accession>A0A926PZV5</accession>
<dbReference type="GO" id="GO:0005737">
    <property type="term" value="C:cytoplasm"/>
    <property type="evidence" value="ECO:0007669"/>
    <property type="project" value="TreeGrafter"/>
</dbReference>
<comment type="caution">
    <text evidence="4">The sequence shown here is derived from an EMBL/GenBank/DDBJ whole genome shotgun (WGS) entry which is preliminary data.</text>
</comment>
<dbReference type="SUPFAM" id="SSF54506">
    <property type="entry name" value="Diaminopimelate epimerase-like"/>
    <property type="match status" value="1"/>
</dbReference>
<dbReference type="GO" id="GO:0016853">
    <property type="term" value="F:isomerase activity"/>
    <property type="evidence" value="ECO:0007669"/>
    <property type="project" value="UniProtKB-KW"/>
</dbReference>
<dbReference type="EMBL" id="JACVDC010000001">
    <property type="protein sequence ID" value="MBC9794363.1"/>
    <property type="molecule type" value="Genomic_DNA"/>
</dbReference>
<keyword evidence="2" id="KW-0413">Isomerase</keyword>
<dbReference type="PIRSF" id="PIRSF016184">
    <property type="entry name" value="PhzC_PhzF"/>
    <property type="match status" value="1"/>
</dbReference>
<reference evidence="4 5" key="1">
    <citation type="submission" date="2020-09" db="EMBL/GenBank/DDBJ databases">
        <title>Sinomicrobium weinanense sp. nov., a halophilic bacteria isolated from saline-alkali soil.</title>
        <authorList>
            <person name="Wu P."/>
            <person name="Ren H."/>
            <person name="Mei Y."/>
            <person name="Liang Y."/>
            <person name="Chen Z."/>
        </authorList>
    </citation>
    <scope>NUCLEOTIDE SEQUENCE [LARGE SCALE GENOMIC DNA]</scope>
    <source>
        <strain evidence="4 5">FJxs</strain>
    </source>
</reference>
<comment type="similarity">
    <text evidence="1">Belongs to the PhzF family.</text>
</comment>
<sequence length="266" mass="29945">MINNTTIYQVDAFTDEPFKGNPAGVMITDNPLTPDQMQNIALEMNLSETAFITPNETGFNIRYFTPTNEVPLCGHATLAGSHIIYELGLKKKHETIEFTAEDNDLTIKKDNDWIVMDFPKYPVQKINTPKDFKRSLGFEPVETYSSIYDWVIAVAENEAEISSSRPDFEFMKKNGLGHIMITSKSESHQADFVVRCFAPSLGINEDPVTGSAHCALTPLWSEKLEKTELDSVQLSKRTGKLKVRLNNGRVEIKGKALTIFEAKMKF</sequence>
<dbReference type="InterPro" id="IPR003719">
    <property type="entry name" value="Phenazine_PhzF-like"/>
</dbReference>
<evidence type="ECO:0000313" key="5">
    <source>
        <dbReference type="Proteomes" id="UP000653730"/>
    </source>
</evidence>
<dbReference type="Pfam" id="PF02567">
    <property type="entry name" value="PhzC-PhzF"/>
    <property type="match status" value="1"/>
</dbReference>
<dbReference type="Gene3D" id="3.10.310.10">
    <property type="entry name" value="Diaminopimelate Epimerase, Chain A, domain 1"/>
    <property type="match status" value="2"/>
</dbReference>
<evidence type="ECO:0000256" key="3">
    <source>
        <dbReference type="PIRSR" id="PIRSR016184-1"/>
    </source>
</evidence>
<evidence type="ECO:0000256" key="2">
    <source>
        <dbReference type="ARBA" id="ARBA00023235"/>
    </source>
</evidence>
<feature type="active site" evidence="3">
    <location>
        <position position="48"/>
    </location>
</feature>